<dbReference type="Proteomes" id="UP001221898">
    <property type="component" value="Unassembled WGS sequence"/>
</dbReference>
<protein>
    <submittedName>
        <fullName evidence="2">Uncharacterized protein</fullName>
    </submittedName>
</protein>
<name>A0AAD7SV99_9TELE</name>
<evidence type="ECO:0000313" key="3">
    <source>
        <dbReference type="Proteomes" id="UP001221898"/>
    </source>
</evidence>
<comment type="caution">
    <text evidence="2">The sequence shown here is derived from an EMBL/GenBank/DDBJ whole genome shotgun (WGS) entry which is preliminary data.</text>
</comment>
<accession>A0AAD7SV99</accession>
<organism evidence="2 3">
    <name type="scientific">Aldrovandia affinis</name>
    <dbReference type="NCBI Taxonomy" id="143900"/>
    <lineage>
        <taxon>Eukaryota</taxon>
        <taxon>Metazoa</taxon>
        <taxon>Chordata</taxon>
        <taxon>Craniata</taxon>
        <taxon>Vertebrata</taxon>
        <taxon>Euteleostomi</taxon>
        <taxon>Actinopterygii</taxon>
        <taxon>Neopterygii</taxon>
        <taxon>Teleostei</taxon>
        <taxon>Notacanthiformes</taxon>
        <taxon>Halosauridae</taxon>
        <taxon>Aldrovandia</taxon>
    </lineage>
</organism>
<evidence type="ECO:0000256" key="1">
    <source>
        <dbReference type="SAM" id="MobiDB-lite"/>
    </source>
</evidence>
<dbReference type="EMBL" id="JAINUG010000033">
    <property type="protein sequence ID" value="KAJ8408817.1"/>
    <property type="molecule type" value="Genomic_DNA"/>
</dbReference>
<feature type="region of interest" description="Disordered" evidence="1">
    <location>
        <begin position="64"/>
        <end position="100"/>
    </location>
</feature>
<gene>
    <name evidence="2" type="ORF">AAFF_G00246350</name>
</gene>
<proteinExistence type="predicted"/>
<evidence type="ECO:0000313" key="2">
    <source>
        <dbReference type="EMBL" id="KAJ8408817.1"/>
    </source>
</evidence>
<feature type="compositionally biased region" description="Pro residues" evidence="1">
    <location>
        <begin position="89"/>
        <end position="100"/>
    </location>
</feature>
<dbReference type="AlphaFoldDB" id="A0AAD7SV99"/>
<reference evidence="2" key="1">
    <citation type="journal article" date="2023" name="Science">
        <title>Genome structures resolve the early diversification of teleost fishes.</title>
        <authorList>
            <person name="Parey E."/>
            <person name="Louis A."/>
            <person name="Montfort J."/>
            <person name="Bouchez O."/>
            <person name="Roques C."/>
            <person name="Iampietro C."/>
            <person name="Lluch J."/>
            <person name="Castinel A."/>
            <person name="Donnadieu C."/>
            <person name="Desvignes T."/>
            <person name="Floi Bucao C."/>
            <person name="Jouanno E."/>
            <person name="Wen M."/>
            <person name="Mejri S."/>
            <person name="Dirks R."/>
            <person name="Jansen H."/>
            <person name="Henkel C."/>
            <person name="Chen W.J."/>
            <person name="Zahm M."/>
            <person name="Cabau C."/>
            <person name="Klopp C."/>
            <person name="Thompson A.W."/>
            <person name="Robinson-Rechavi M."/>
            <person name="Braasch I."/>
            <person name="Lecointre G."/>
            <person name="Bobe J."/>
            <person name="Postlethwait J.H."/>
            <person name="Berthelot C."/>
            <person name="Roest Crollius H."/>
            <person name="Guiguen Y."/>
        </authorList>
    </citation>
    <scope>NUCLEOTIDE SEQUENCE</scope>
    <source>
        <strain evidence="2">NC1722</strain>
    </source>
</reference>
<keyword evidence="3" id="KW-1185">Reference proteome</keyword>
<sequence length="100" mass="10697">MMLNESRGAASQALRVMWREHVEPAGTARCEPASVGERLGRIVRLDRGVFVWVAEAWQVLSSPCSGSSCVPPPGRKERRGGCADVCPLPAGPPNPTGEPF</sequence>